<organism evidence="9 10">
    <name type="scientific">Sphaeroforma arctica JP610</name>
    <dbReference type="NCBI Taxonomy" id="667725"/>
    <lineage>
        <taxon>Eukaryota</taxon>
        <taxon>Ichthyosporea</taxon>
        <taxon>Ichthyophonida</taxon>
        <taxon>Sphaeroforma</taxon>
    </lineage>
</organism>
<dbReference type="PROSITE" id="PS00018">
    <property type="entry name" value="EF_HAND_1"/>
    <property type="match status" value="1"/>
</dbReference>
<dbReference type="GO" id="GO:0005737">
    <property type="term" value="C:cytoplasm"/>
    <property type="evidence" value="ECO:0007669"/>
    <property type="project" value="UniProtKB-SubCell"/>
</dbReference>
<evidence type="ECO:0000256" key="3">
    <source>
        <dbReference type="ARBA" id="ARBA00022490"/>
    </source>
</evidence>
<evidence type="ECO:0000256" key="6">
    <source>
        <dbReference type="ARBA" id="ARBA00022837"/>
    </source>
</evidence>
<dbReference type="EMBL" id="KQ245797">
    <property type="protein sequence ID" value="KNC73308.1"/>
    <property type="molecule type" value="Genomic_DNA"/>
</dbReference>
<dbReference type="Proteomes" id="UP000054560">
    <property type="component" value="Unassembled WGS sequence"/>
</dbReference>
<evidence type="ECO:0000256" key="2">
    <source>
        <dbReference type="ARBA" id="ARBA00004496"/>
    </source>
</evidence>
<dbReference type="PROSITE" id="PS50222">
    <property type="entry name" value="EF_HAND_2"/>
    <property type="match status" value="1"/>
</dbReference>
<dbReference type="AlphaFoldDB" id="A0A0L0FB36"/>
<dbReference type="GeneID" id="25914638"/>
<evidence type="ECO:0000256" key="5">
    <source>
        <dbReference type="ARBA" id="ARBA00022737"/>
    </source>
</evidence>
<dbReference type="Gene3D" id="1.10.238.10">
    <property type="entry name" value="EF-hand"/>
    <property type="match status" value="1"/>
</dbReference>
<accession>A0A0L0FB36</accession>
<keyword evidence="6" id="KW-0106">Calcium</keyword>
<gene>
    <name evidence="9" type="ORF">SARC_14134</name>
</gene>
<keyword evidence="7" id="KW-0472">Membrane</keyword>
<name>A0A0L0FB36_9EUKA</name>
<dbReference type="Pfam" id="PF13499">
    <property type="entry name" value="EF-hand_7"/>
    <property type="match status" value="1"/>
</dbReference>
<evidence type="ECO:0000259" key="8">
    <source>
        <dbReference type="PROSITE" id="PS50222"/>
    </source>
</evidence>
<feature type="non-terminal residue" evidence="9">
    <location>
        <position position="1"/>
    </location>
</feature>
<evidence type="ECO:0000313" key="9">
    <source>
        <dbReference type="EMBL" id="KNC73308.1"/>
    </source>
</evidence>
<keyword evidence="3" id="KW-0963">Cytoplasm</keyword>
<evidence type="ECO:0000256" key="1">
    <source>
        <dbReference type="ARBA" id="ARBA00004308"/>
    </source>
</evidence>
<dbReference type="PANTHER" id="PTHR46735:SF3">
    <property type="entry name" value="CALPAIN SMALL SUBUNIT 1-RELATED"/>
    <property type="match status" value="1"/>
</dbReference>
<comment type="subcellular location">
    <subcellularLocation>
        <location evidence="2">Cytoplasm</location>
    </subcellularLocation>
    <subcellularLocation>
        <location evidence="1">Endomembrane system</location>
    </subcellularLocation>
</comment>
<keyword evidence="5" id="KW-0677">Repeat</keyword>
<dbReference type="eggNOG" id="KOG0037">
    <property type="taxonomic scope" value="Eukaryota"/>
</dbReference>
<keyword evidence="10" id="KW-1185">Reference proteome</keyword>
<dbReference type="InterPro" id="IPR002048">
    <property type="entry name" value="EF_hand_dom"/>
</dbReference>
<dbReference type="GO" id="GO:0012505">
    <property type="term" value="C:endomembrane system"/>
    <property type="evidence" value="ECO:0007669"/>
    <property type="project" value="UniProtKB-SubCell"/>
</dbReference>
<dbReference type="InterPro" id="IPR011992">
    <property type="entry name" value="EF-hand-dom_pair"/>
</dbReference>
<dbReference type="PANTHER" id="PTHR46735">
    <property type="entry name" value="CALPAIN, SMALL SUBUNIT 1 A-RELATED"/>
    <property type="match status" value="1"/>
</dbReference>
<keyword evidence="4" id="KW-0479">Metal-binding</keyword>
<dbReference type="STRING" id="667725.A0A0L0FB36"/>
<evidence type="ECO:0000256" key="4">
    <source>
        <dbReference type="ARBA" id="ARBA00022723"/>
    </source>
</evidence>
<sequence length="96" mass="11130">WKQIFTQHDTDRSGLIDTKELTMCVQQIGYRVSPQVIDAIALRYSSNSSKQIPFDDFVAAIVRMRALTDSFMALDTQRSGVVQMEYDQFLHLCYQF</sequence>
<proteinExistence type="predicted"/>
<dbReference type="OrthoDB" id="186625at2759"/>
<dbReference type="InterPro" id="IPR018247">
    <property type="entry name" value="EF_Hand_1_Ca_BS"/>
</dbReference>
<evidence type="ECO:0000313" key="10">
    <source>
        <dbReference type="Proteomes" id="UP000054560"/>
    </source>
</evidence>
<feature type="domain" description="EF-hand" evidence="8">
    <location>
        <begin position="1"/>
        <end position="31"/>
    </location>
</feature>
<dbReference type="RefSeq" id="XP_014147210.1">
    <property type="nucleotide sequence ID" value="XM_014291735.1"/>
</dbReference>
<protein>
    <recommendedName>
        <fullName evidence="8">EF-hand domain-containing protein</fullName>
    </recommendedName>
</protein>
<evidence type="ECO:0000256" key="7">
    <source>
        <dbReference type="ARBA" id="ARBA00023136"/>
    </source>
</evidence>
<reference evidence="9 10" key="1">
    <citation type="submission" date="2011-02" db="EMBL/GenBank/DDBJ databases">
        <title>The Genome Sequence of Sphaeroforma arctica JP610.</title>
        <authorList>
            <consortium name="The Broad Institute Genome Sequencing Platform"/>
            <person name="Russ C."/>
            <person name="Cuomo C."/>
            <person name="Young S.K."/>
            <person name="Zeng Q."/>
            <person name="Gargeya S."/>
            <person name="Alvarado L."/>
            <person name="Berlin A."/>
            <person name="Chapman S.B."/>
            <person name="Chen Z."/>
            <person name="Freedman E."/>
            <person name="Gellesch M."/>
            <person name="Goldberg J."/>
            <person name="Griggs A."/>
            <person name="Gujja S."/>
            <person name="Heilman E."/>
            <person name="Heiman D."/>
            <person name="Howarth C."/>
            <person name="Mehta T."/>
            <person name="Neiman D."/>
            <person name="Pearson M."/>
            <person name="Roberts A."/>
            <person name="Saif S."/>
            <person name="Shea T."/>
            <person name="Shenoy N."/>
            <person name="Sisk P."/>
            <person name="Stolte C."/>
            <person name="Sykes S."/>
            <person name="White J."/>
            <person name="Yandava C."/>
            <person name="Burger G."/>
            <person name="Gray M.W."/>
            <person name="Holland P.W.H."/>
            <person name="King N."/>
            <person name="Lang F.B.F."/>
            <person name="Roger A.J."/>
            <person name="Ruiz-Trillo I."/>
            <person name="Haas B."/>
            <person name="Nusbaum C."/>
            <person name="Birren B."/>
        </authorList>
    </citation>
    <scope>NUCLEOTIDE SEQUENCE [LARGE SCALE GENOMIC DNA]</scope>
    <source>
        <strain evidence="9 10">JP610</strain>
    </source>
</reference>
<dbReference type="GO" id="GO:0005509">
    <property type="term" value="F:calcium ion binding"/>
    <property type="evidence" value="ECO:0007669"/>
    <property type="project" value="InterPro"/>
</dbReference>
<dbReference type="SUPFAM" id="SSF47473">
    <property type="entry name" value="EF-hand"/>
    <property type="match status" value="1"/>
</dbReference>